<gene>
    <name evidence="1" type="primary">casE</name>
    <name evidence="1" type="ORF">AQZ59_00563</name>
</gene>
<dbReference type="STRING" id="59561.AQZ59_00563"/>
<dbReference type="EMBL" id="LNIZ01000002">
    <property type="protein sequence ID" value="KTF04579.1"/>
    <property type="molecule type" value="Genomic_DNA"/>
</dbReference>
<dbReference type="Proteomes" id="UP000054404">
    <property type="component" value="Unassembled WGS sequence"/>
</dbReference>
<keyword evidence="2" id="KW-1185">Reference proteome</keyword>
<evidence type="ECO:0000313" key="2">
    <source>
        <dbReference type="Proteomes" id="UP000054404"/>
    </source>
</evidence>
<sequence length="178" mass="19051">MALFPEFEGTKPRSTNNILFRLDLIPGQAPYFLVQSRVRPENLDGVDGLQIKEVEIQQIAAGTPVRFRVAINAVRRKGTGGVSPVPMEATDGEVGVPEWLASKLESGLTNVTIVNHTRAVLGGDRRGKTPSATHVVQVDTIDGVAEVSSPEGLQELVLKGVGRAKSYGCGLLSVQPLR</sequence>
<reference evidence="1 2" key="1">
    <citation type="submission" date="2015-11" db="EMBL/GenBank/DDBJ databases">
        <title>Draft Genome Sequence of the Type Strain Trueperella bernardiae LCDC 89-0504T, Isolated from Blood Culture.</title>
        <authorList>
            <person name="Bernier A.-M."/>
            <person name="Bernard K."/>
        </authorList>
    </citation>
    <scope>NUCLEOTIDE SEQUENCE [LARGE SCALE GENOMIC DNA]</scope>
    <source>
        <strain evidence="1 2">LCDC 89-0504</strain>
    </source>
</reference>
<dbReference type="SUPFAM" id="SSF117987">
    <property type="entry name" value="CRISPR-associated protein"/>
    <property type="match status" value="1"/>
</dbReference>
<dbReference type="Gene3D" id="3.30.70.1210">
    <property type="entry name" value="Crispr-associated protein, domain 2"/>
    <property type="match status" value="1"/>
</dbReference>
<dbReference type="PATRIC" id="fig|59561.3.peg.555"/>
<evidence type="ECO:0000313" key="1">
    <source>
        <dbReference type="EMBL" id="KTF04579.1"/>
    </source>
</evidence>
<name>A0A0W1KLF6_9ACTO</name>
<dbReference type="Pfam" id="PF08798">
    <property type="entry name" value="CRISPR_assoc"/>
    <property type="match status" value="1"/>
</dbReference>
<proteinExistence type="predicted"/>
<dbReference type="GO" id="GO:0016787">
    <property type="term" value="F:hydrolase activity"/>
    <property type="evidence" value="ECO:0007669"/>
    <property type="project" value="UniProtKB-KW"/>
</dbReference>
<dbReference type="EC" id="3.1.-.-" evidence="1"/>
<keyword evidence="1" id="KW-0378">Hydrolase</keyword>
<protein>
    <submittedName>
        <fullName evidence="1">CRISPR system Cascade subunit CasE</fullName>
        <ecNumber evidence="1">3.1.-.-</ecNumber>
    </submittedName>
</protein>
<comment type="caution">
    <text evidence="1">The sequence shown here is derived from an EMBL/GenBank/DDBJ whole genome shotgun (WGS) entry which is preliminary data.</text>
</comment>
<dbReference type="SMART" id="SM01101">
    <property type="entry name" value="CRISPR_assoc"/>
    <property type="match status" value="1"/>
</dbReference>
<dbReference type="AlphaFoldDB" id="A0A0W1KLF6"/>
<accession>A0A0W1KLF6</accession>
<dbReference type="InterPro" id="IPR010179">
    <property type="entry name" value="CRISPR-assoc_prot_Cse3"/>
</dbReference>
<organism evidence="1 2">
    <name type="scientific">Trueperella bernardiae</name>
    <dbReference type="NCBI Taxonomy" id="59561"/>
    <lineage>
        <taxon>Bacteria</taxon>
        <taxon>Bacillati</taxon>
        <taxon>Actinomycetota</taxon>
        <taxon>Actinomycetes</taxon>
        <taxon>Actinomycetales</taxon>
        <taxon>Actinomycetaceae</taxon>
        <taxon>Trueperella</taxon>
    </lineage>
</organism>